<dbReference type="PROSITE" id="PS50943">
    <property type="entry name" value="HTH_CROC1"/>
    <property type="match status" value="1"/>
</dbReference>
<dbReference type="GO" id="GO:0003677">
    <property type="term" value="F:DNA binding"/>
    <property type="evidence" value="ECO:0007669"/>
    <property type="project" value="InterPro"/>
</dbReference>
<sequence>MNTLETLKFFRKLNKLTQKEMLNNQSKYRRIETQETTLSFDDWILLLQKLEITPKEFFAVAENSYDTKVAFIKKQYKKCCKDPYTTDEKNKLLKDFEQLNNNENKSLTELSIYINIKMYFHDLWEEVPVVNQKDIEIIQNKLENKYFYSHHCYQLFTNTALYFNNDTIDLFMKKMYPIEHINNRDTSTLYMAYLIYPNLATKFLFEKNYKKAEYYINQGQTQLLMNNYPYIKLQLTYLKNTLNYLIGNKKKDHVLTLKTIKTIKDLYGDTIAKKFKNEFEDLCMKVPLKTRLIEKNAVDTTKH</sequence>
<dbReference type="InterPro" id="IPR010057">
    <property type="entry name" value="Transcription_activator_Rgg_C"/>
</dbReference>
<dbReference type="GeneID" id="39499574"/>
<dbReference type="RefSeq" id="WP_014868534.1">
    <property type="nucleotide sequence ID" value="NZ_AP018493.1"/>
</dbReference>
<dbReference type="Pfam" id="PF21259">
    <property type="entry name" value="Rgg_C"/>
    <property type="match status" value="1"/>
</dbReference>
<protein>
    <recommendedName>
        <fullName evidence="1">HTH cro/C1-type domain-containing protein</fullName>
    </recommendedName>
</protein>
<evidence type="ECO:0000313" key="2">
    <source>
        <dbReference type="EMBL" id="BBC61840.1"/>
    </source>
</evidence>
<dbReference type="EMBL" id="AP018493">
    <property type="protein sequence ID" value="BBC61840.1"/>
    <property type="molecule type" value="Genomic_DNA"/>
</dbReference>
<accession>A0A2Z5Y501</accession>
<dbReference type="SUPFAM" id="SSF48452">
    <property type="entry name" value="TPR-like"/>
    <property type="match status" value="1"/>
</dbReference>
<dbReference type="SUPFAM" id="SSF47413">
    <property type="entry name" value="lambda repressor-like DNA-binding domains"/>
    <property type="match status" value="1"/>
</dbReference>
<gene>
    <name evidence="2" type="ORF">DAT561_p1140</name>
</gene>
<dbReference type="Gene3D" id="1.25.40.400">
    <property type="match status" value="1"/>
</dbReference>
<geneLocation type="plasmid" evidence="3">
    <name>pmp1 dat561 dna</name>
</geneLocation>
<dbReference type="InterPro" id="IPR011990">
    <property type="entry name" value="TPR-like_helical_dom_sf"/>
</dbReference>
<organism evidence="2 3">
    <name type="scientific">Melissococcus plutonius</name>
    <dbReference type="NCBI Taxonomy" id="33970"/>
    <lineage>
        <taxon>Bacteria</taxon>
        <taxon>Bacillati</taxon>
        <taxon>Bacillota</taxon>
        <taxon>Bacilli</taxon>
        <taxon>Lactobacillales</taxon>
        <taxon>Enterococcaceae</taxon>
        <taxon>Melissococcus</taxon>
    </lineage>
</organism>
<dbReference type="InterPro" id="IPR010982">
    <property type="entry name" value="Lambda_DNA-bd_dom_sf"/>
</dbReference>
<dbReference type="PANTHER" id="PTHR37038">
    <property type="entry name" value="TRANSCRIPTIONAL REGULATOR-RELATED"/>
    <property type="match status" value="1"/>
</dbReference>
<dbReference type="InterPro" id="IPR001387">
    <property type="entry name" value="Cro/C1-type_HTH"/>
</dbReference>
<proteinExistence type="predicted"/>
<keyword evidence="2" id="KW-0614">Plasmid</keyword>
<evidence type="ECO:0000313" key="3">
    <source>
        <dbReference type="Proteomes" id="UP000269226"/>
    </source>
</evidence>
<dbReference type="CDD" id="cd00093">
    <property type="entry name" value="HTH_XRE"/>
    <property type="match status" value="1"/>
</dbReference>
<dbReference type="Proteomes" id="UP000269226">
    <property type="component" value="Plasmid pMP1"/>
</dbReference>
<evidence type="ECO:0000259" key="1">
    <source>
        <dbReference type="PROSITE" id="PS50943"/>
    </source>
</evidence>
<dbReference type="InterPro" id="IPR053163">
    <property type="entry name" value="HTH-type_regulator_Rgg"/>
</dbReference>
<feature type="domain" description="HTH cro/C1-type" evidence="1">
    <location>
        <begin position="7"/>
        <end position="57"/>
    </location>
</feature>
<name>A0A2Z5Y501_9ENTE</name>
<reference evidence="2 3" key="1">
    <citation type="submission" date="2018-01" db="EMBL/GenBank/DDBJ databases">
        <title>Whole genome sequence of Melissococcus plutonius DAT561.</title>
        <authorList>
            <person name="Okumura K."/>
            <person name="Takamatsu D."/>
            <person name="Okura M."/>
        </authorList>
    </citation>
    <scope>NUCLEOTIDE SEQUENCE [LARGE SCALE GENOMIC DNA]</scope>
    <source>
        <strain evidence="2 3">DAT561</strain>
        <plasmid evidence="3">pmp1 dat561 dna</plasmid>
    </source>
</reference>
<dbReference type="AlphaFoldDB" id="A0A2Z5Y501"/>